<evidence type="ECO:0000313" key="3">
    <source>
        <dbReference type="Proteomes" id="UP001501323"/>
    </source>
</evidence>
<dbReference type="InterPro" id="IPR013216">
    <property type="entry name" value="Methyltransf_11"/>
</dbReference>
<evidence type="ECO:0000259" key="1">
    <source>
        <dbReference type="Pfam" id="PF08241"/>
    </source>
</evidence>
<dbReference type="Gene3D" id="3.40.50.150">
    <property type="entry name" value="Vaccinia Virus protein VP39"/>
    <property type="match status" value="1"/>
</dbReference>
<name>A0ABP9DNM2_9GAMM</name>
<feature type="domain" description="Methyltransferase type 11" evidence="1">
    <location>
        <begin position="49"/>
        <end position="98"/>
    </location>
</feature>
<dbReference type="Proteomes" id="UP001501323">
    <property type="component" value="Unassembled WGS sequence"/>
</dbReference>
<keyword evidence="3" id="KW-1185">Reference proteome</keyword>
<comment type="caution">
    <text evidence="2">The sequence shown here is derived from an EMBL/GenBank/DDBJ whole genome shotgun (WGS) entry which is preliminary data.</text>
</comment>
<dbReference type="CDD" id="cd02440">
    <property type="entry name" value="AdoMet_MTases"/>
    <property type="match status" value="1"/>
</dbReference>
<dbReference type="Pfam" id="PF08241">
    <property type="entry name" value="Methyltransf_11"/>
    <property type="match status" value="1"/>
</dbReference>
<organism evidence="2 3">
    <name type="scientific">Luteimonas vadosa</name>
    <dbReference type="NCBI Taxonomy" id="1165507"/>
    <lineage>
        <taxon>Bacteria</taxon>
        <taxon>Pseudomonadati</taxon>
        <taxon>Pseudomonadota</taxon>
        <taxon>Gammaproteobacteria</taxon>
        <taxon>Lysobacterales</taxon>
        <taxon>Lysobacteraceae</taxon>
        <taxon>Luteimonas</taxon>
    </lineage>
</organism>
<dbReference type="SUPFAM" id="SSF53335">
    <property type="entry name" value="S-adenosyl-L-methionine-dependent methyltransferases"/>
    <property type="match status" value="1"/>
</dbReference>
<dbReference type="RefSeq" id="WP_345293606.1">
    <property type="nucleotide sequence ID" value="NZ_BAABJY010000001.1"/>
</dbReference>
<gene>
    <name evidence="2" type="ORF">GCM10023332_01670</name>
</gene>
<evidence type="ECO:0000313" key="2">
    <source>
        <dbReference type="EMBL" id="GAA4854093.1"/>
    </source>
</evidence>
<dbReference type="EMBL" id="BAABJY010000001">
    <property type="protein sequence ID" value="GAA4854093.1"/>
    <property type="molecule type" value="Genomic_DNA"/>
</dbReference>
<dbReference type="InterPro" id="IPR029063">
    <property type="entry name" value="SAM-dependent_MTases_sf"/>
</dbReference>
<protein>
    <recommendedName>
        <fullName evidence="1">Methyltransferase type 11 domain-containing protein</fullName>
    </recommendedName>
</protein>
<reference evidence="3" key="1">
    <citation type="journal article" date="2019" name="Int. J. Syst. Evol. Microbiol.">
        <title>The Global Catalogue of Microorganisms (GCM) 10K type strain sequencing project: providing services to taxonomists for standard genome sequencing and annotation.</title>
        <authorList>
            <consortium name="The Broad Institute Genomics Platform"/>
            <consortium name="The Broad Institute Genome Sequencing Center for Infectious Disease"/>
            <person name="Wu L."/>
            <person name="Ma J."/>
        </authorList>
    </citation>
    <scope>NUCLEOTIDE SEQUENCE [LARGE SCALE GENOMIC DNA]</scope>
    <source>
        <strain evidence="3">JCM 18392</strain>
    </source>
</reference>
<accession>A0ABP9DNM2</accession>
<proteinExistence type="predicted"/>
<sequence length="207" mass="23405">MNLQFGAGLDGPEGWLNVDASPTLRLQRLPIAGPLLRPWLHPQFSRRVVYGDVVRGLRLSDGSVDLVYCSHVLEHLALSDCLLALREVLRVLKPGGVFRGVLPDLAQEVQAYLSSRDHEPATEFMRSTLMGWEERPRGLLAMVRTAYGNSRHLWMWDFPSLAYRLNEAGFIDIRAATFNDSSDPAFRAVESAERWENALGFECRKPR</sequence>